<evidence type="ECO:0000313" key="6">
    <source>
        <dbReference type="Proteomes" id="UP000595038"/>
    </source>
</evidence>
<reference evidence="3 6" key="2">
    <citation type="submission" date="2020-12" db="EMBL/GenBank/DDBJ databases">
        <title>FDA dAtabase for Regulatory Grade micrObial Sequences (FDA-ARGOS): Supporting development and validation of Infectious Disease Dx tests.</title>
        <authorList>
            <person name="Nelson B."/>
            <person name="Plummer A."/>
            <person name="Tallon L."/>
            <person name="Sadzewicz L."/>
            <person name="Zhao X."/>
            <person name="Boylan J."/>
            <person name="Ott S."/>
            <person name="Bowen H."/>
            <person name="Vavikolanu K."/>
            <person name="Mehta A."/>
            <person name="Aluvathingal J."/>
            <person name="Nadendla S."/>
            <person name="Myers T."/>
            <person name="Yan Y."/>
            <person name="Sichtig H."/>
        </authorList>
    </citation>
    <scope>NUCLEOTIDE SEQUENCE [LARGE SCALE GENOMIC DNA]</scope>
    <source>
        <strain evidence="3 6">FDAARGOS_923</strain>
    </source>
</reference>
<reference evidence="4 5" key="1">
    <citation type="submission" date="2019-06" db="EMBL/GenBank/DDBJ databases">
        <title>Genome sequence analysis of &gt;100 Bacillus licheniformis strains suggests intrinsic resistance to this species.</title>
        <authorList>
            <person name="Wels M."/>
            <person name="Siezen R.J."/>
            <person name="Johansen E."/>
            <person name="Stuer-Lauridsen B."/>
            <person name="Bjerre K."/>
            <person name="Nielsen B.K.K."/>
        </authorList>
    </citation>
    <scope>NUCLEOTIDE SEQUENCE [LARGE SCALE GENOMIC DNA]</scope>
    <source>
        <strain evidence="4 5">BAC-16736</strain>
    </source>
</reference>
<dbReference type="CDD" id="cd05828">
    <property type="entry name" value="Sortase_D_1"/>
    <property type="match status" value="1"/>
</dbReference>
<evidence type="ECO:0000313" key="5">
    <source>
        <dbReference type="Proteomes" id="UP000435910"/>
    </source>
</evidence>
<dbReference type="OMA" id="PKRYIIY"/>
<dbReference type="NCBIfam" id="TIGR01076">
    <property type="entry name" value="sortase_fam"/>
    <property type="match status" value="1"/>
</dbReference>
<dbReference type="GeneID" id="92862441"/>
<protein>
    <submittedName>
        <fullName evidence="3">Class D sortase</fullName>
    </submittedName>
</protein>
<evidence type="ECO:0000256" key="1">
    <source>
        <dbReference type="ARBA" id="ARBA00022801"/>
    </source>
</evidence>
<dbReference type="Proteomes" id="UP000435910">
    <property type="component" value="Unassembled WGS sequence"/>
</dbReference>
<dbReference type="Pfam" id="PF04203">
    <property type="entry name" value="Sortase"/>
    <property type="match status" value="1"/>
</dbReference>
<keyword evidence="1" id="KW-0378">Hydrolase</keyword>
<dbReference type="EMBL" id="NILC01000021">
    <property type="protein sequence ID" value="TWL28560.1"/>
    <property type="molecule type" value="Genomic_DNA"/>
</dbReference>
<dbReference type="NCBIfam" id="NF033746">
    <property type="entry name" value="class_D_sortase"/>
    <property type="match status" value="1"/>
</dbReference>
<dbReference type="GO" id="GO:0016787">
    <property type="term" value="F:hydrolase activity"/>
    <property type="evidence" value="ECO:0007669"/>
    <property type="project" value="UniProtKB-KW"/>
</dbReference>
<proteinExistence type="predicted"/>
<dbReference type="Proteomes" id="UP000595038">
    <property type="component" value="Chromosome"/>
</dbReference>
<organism evidence="4 5">
    <name type="scientific">Bacillus licheniformis</name>
    <dbReference type="NCBI Taxonomy" id="1402"/>
    <lineage>
        <taxon>Bacteria</taxon>
        <taxon>Bacillati</taxon>
        <taxon>Bacillota</taxon>
        <taxon>Bacilli</taxon>
        <taxon>Bacillales</taxon>
        <taxon>Bacillaceae</taxon>
        <taxon>Bacillus</taxon>
    </lineage>
</organism>
<dbReference type="Gene3D" id="2.40.260.10">
    <property type="entry name" value="Sortase"/>
    <property type="match status" value="1"/>
</dbReference>
<dbReference type="InterPro" id="IPR041999">
    <property type="entry name" value="Sortase_D_1"/>
</dbReference>
<evidence type="ECO:0000313" key="4">
    <source>
        <dbReference type="EMBL" id="TWL28560.1"/>
    </source>
</evidence>
<evidence type="ECO:0000256" key="2">
    <source>
        <dbReference type="PIRSR" id="PIRSR605754-1"/>
    </source>
</evidence>
<evidence type="ECO:0000313" key="3">
    <source>
        <dbReference type="EMBL" id="QPR72453.1"/>
    </source>
</evidence>
<dbReference type="AlphaFoldDB" id="A0A1Y0YFI6"/>
<dbReference type="EMBL" id="CP065647">
    <property type="protein sequence ID" value="QPR72453.1"/>
    <property type="molecule type" value="Genomic_DNA"/>
</dbReference>
<dbReference type="InterPro" id="IPR005754">
    <property type="entry name" value="Sortase"/>
</dbReference>
<feature type="active site" description="Proton donor/acceptor" evidence="2">
    <location>
        <position position="116"/>
    </location>
</feature>
<feature type="active site" description="Acyl-thioester intermediate" evidence="2">
    <location>
        <position position="174"/>
    </location>
</feature>
<dbReference type="InterPro" id="IPR023365">
    <property type="entry name" value="Sortase_dom-sf"/>
</dbReference>
<gene>
    <name evidence="4" type="ORF">CHCC16736_3162</name>
    <name evidence="3" type="ORF">I6G80_22030</name>
</gene>
<dbReference type="RefSeq" id="WP_003180063.1">
    <property type="nucleotide sequence ID" value="NZ_BEXU01000023.1"/>
</dbReference>
<accession>A0A1Y0YFI6</accession>
<dbReference type="SUPFAM" id="SSF63817">
    <property type="entry name" value="Sortase"/>
    <property type="match status" value="1"/>
</dbReference>
<name>A0A1Y0YFI6_BACLI</name>
<dbReference type="InterPro" id="IPR053525">
    <property type="entry name" value="Sortase_D"/>
</dbReference>
<sequence>MKVKMLSFLLMIAGLATFAYGGWKIFDMNRQTDLSLTEAKEAIASSQSARSAKHPSAPASFKPAAGEAAGILHIPKLGAELPIVEGTSPDDLEKGVGHYKGSYYPKQNGQIVLSGHRDTVFRRTGELEIGDKLKIELPYGSFEYEITHTKIVDQSDTSIITLQREKEELLLTTCYPFSYIGNAPERYIIYAKPLKG</sequence>